<keyword evidence="3" id="KW-1185">Reference proteome</keyword>
<evidence type="ECO:0000313" key="2">
    <source>
        <dbReference type="EnsemblPlants" id="KQK86651"/>
    </source>
</evidence>
<reference evidence="2" key="2">
    <citation type="submission" date="2018-08" db="UniProtKB">
        <authorList>
            <consortium name="EnsemblPlants"/>
        </authorList>
    </citation>
    <scope>IDENTIFICATION</scope>
    <source>
        <strain evidence="2">Yugu1</strain>
    </source>
</reference>
<dbReference type="PANTHER" id="PTHR46293:SF4">
    <property type="entry name" value="OS03G0798200 PROTEIN"/>
    <property type="match status" value="1"/>
</dbReference>
<dbReference type="STRING" id="4555.K4ADZ2"/>
<dbReference type="eggNOG" id="KOG2660">
    <property type="taxonomic scope" value="Eukaryota"/>
</dbReference>
<dbReference type="Gramene" id="KQK86651">
    <property type="protein sequence ID" value="KQK86651"/>
    <property type="gene ID" value="SETIT_037099mg"/>
</dbReference>
<dbReference type="EnsemblPlants" id="KQK86651">
    <property type="protein sequence ID" value="KQK86651"/>
    <property type="gene ID" value="SETIT_037099mg"/>
</dbReference>
<feature type="compositionally biased region" description="Basic and acidic residues" evidence="1">
    <location>
        <begin position="77"/>
        <end position="90"/>
    </location>
</feature>
<dbReference type="HOGENOM" id="CLU_1071191_0_0_1"/>
<proteinExistence type="predicted"/>
<evidence type="ECO:0000256" key="1">
    <source>
        <dbReference type="SAM" id="MobiDB-lite"/>
    </source>
</evidence>
<dbReference type="GO" id="GO:0004842">
    <property type="term" value="F:ubiquitin-protein transferase activity"/>
    <property type="evidence" value="ECO:0007669"/>
    <property type="project" value="InterPro"/>
</dbReference>
<dbReference type="Gene3D" id="3.10.20.90">
    <property type="entry name" value="Phosphatidylinositol 3-kinase Catalytic Subunit, Chain A, domain 1"/>
    <property type="match status" value="1"/>
</dbReference>
<name>K4ADZ2_SETIT</name>
<dbReference type="PANTHER" id="PTHR46293">
    <property type="entry name" value="E3 UBIQUITIN PROTEIN LIGASE DRIP1"/>
    <property type="match status" value="1"/>
</dbReference>
<feature type="region of interest" description="Disordered" evidence="1">
    <location>
        <begin position="69"/>
        <end position="111"/>
    </location>
</feature>
<accession>K4ADZ2</accession>
<dbReference type="Proteomes" id="UP000004995">
    <property type="component" value="Unassembled WGS sequence"/>
</dbReference>
<reference evidence="3" key="1">
    <citation type="journal article" date="2012" name="Nat. Biotechnol.">
        <title>Reference genome sequence of the model plant Setaria.</title>
        <authorList>
            <person name="Bennetzen J.L."/>
            <person name="Schmutz J."/>
            <person name="Wang H."/>
            <person name="Percifield R."/>
            <person name="Hawkins J."/>
            <person name="Pontaroli A.C."/>
            <person name="Estep M."/>
            <person name="Feng L."/>
            <person name="Vaughn J.N."/>
            <person name="Grimwood J."/>
            <person name="Jenkins J."/>
            <person name="Barry K."/>
            <person name="Lindquist E."/>
            <person name="Hellsten U."/>
            <person name="Deshpande S."/>
            <person name="Wang X."/>
            <person name="Wu X."/>
            <person name="Mitros T."/>
            <person name="Triplett J."/>
            <person name="Yang X."/>
            <person name="Ye C.Y."/>
            <person name="Mauro-Herrera M."/>
            <person name="Wang L."/>
            <person name="Li P."/>
            <person name="Sharma M."/>
            <person name="Sharma R."/>
            <person name="Ronald P.C."/>
            <person name="Panaud O."/>
            <person name="Kellogg E.A."/>
            <person name="Brutnell T.P."/>
            <person name="Doust A.N."/>
            <person name="Tuskan G.A."/>
            <person name="Rokhsar D."/>
            <person name="Devos K.M."/>
        </authorList>
    </citation>
    <scope>NUCLEOTIDE SEQUENCE [LARGE SCALE GENOMIC DNA]</scope>
    <source>
        <strain evidence="3">cv. Yugu1</strain>
    </source>
</reference>
<protein>
    <submittedName>
        <fullName evidence="2">Uncharacterized protein</fullName>
    </submittedName>
</protein>
<dbReference type="AlphaFoldDB" id="K4ADZ2"/>
<dbReference type="InterPro" id="IPR044807">
    <property type="entry name" value="DRIP1-like"/>
</dbReference>
<dbReference type="EMBL" id="AGNK02005319">
    <property type="status" value="NOT_ANNOTATED_CDS"/>
    <property type="molecule type" value="Genomic_DNA"/>
</dbReference>
<organism evidence="2 3">
    <name type="scientific">Setaria italica</name>
    <name type="common">Foxtail millet</name>
    <name type="synonym">Panicum italicum</name>
    <dbReference type="NCBI Taxonomy" id="4555"/>
    <lineage>
        <taxon>Eukaryota</taxon>
        <taxon>Viridiplantae</taxon>
        <taxon>Streptophyta</taxon>
        <taxon>Embryophyta</taxon>
        <taxon>Tracheophyta</taxon>
        <taxon>Spermatophyta</taxon>
        <taxon>Magnoliopsida</taxon>
        <taxon>Liliopsida</taxon>
        <taxon>Poales</taxon>
        <taxon>Poaceae</taxon>
        <taxon>PACMAD clade</taxon>
        <taxon>Panicoideae</taxon>
        <taxon>Panicodae</taxon>
        <taxon>Paniceae</taxon>
        <taxon>Cenchrinae</taxon>
        <taxon>Setaria</taxon>
    </lineage>
</organism>
<evidence type="ECO:0000313" key="3">
    <source>
        <dbReference type="Proteomes" id="UP000004995"/>
    </source>
</evidence>
<dbReference type="InParanoid" id="K4ADZ2"/>
<sequence length="260" mass="27989">METAVLACEATTATAADAAAAPGAGGGGGAGDVVRLKRSVLAACLTCPLCGRLLRDAATITECLHTSAKNKRSLGSKSEDVKTTEDKSDDPVDETPTSQAKTKRQYRRRGNLEKRTGNKKLLILKGKQKKIKPKLLNKKRKLQALWLYLVAAFDQKGQPPLPQVPSKFLRIKDVDLPASFIQKYLVQKLNLSSEAEVEILCGGKPVSPGMTLHDLADCWLNKGQKGRVRSYVGTPAAGFIAKVFYGRSGASIPETENNQG</sequence>